<evidence type="ECO:0000259" key="2">
    <source>
        <dbReference type="PROSITE" id="PS50110"/>
    </source>
</evidence>
<comment type="caution">
    <text evidence="3">The sequence shown here is derived from an EMBL/GenBank/DDBJ whole genome shotgun (WGS) entry which is preliminary data.</text>
</comment>
<name>A0A6N6VFG2_9HYPH</name>
<protein>
    <submittedName>
        <fullName evidence="3">Response regulator</fullName>
    </submittedName>
</protein>
<keyword evidence="1" id="KW-0597">Phosphoprotein</keyword>
<dbReference type="SUPFAM" id="SSF52540">
    <property type="entry name" value="P-loop containing nucleoside triphosphate hydrolases"/>
    <property type="match status" value="1"/>
</dbReference>
<dbReference type="AlphaFoldDB" id="A0A6N6VFG2"/>
<dbReference type="InterPro" id="IPR027417">
    <property type="entry name" value="P-loop_NTPase"/>
</dbReference>
<evidence type="ECO:0000256" key="1">
    <source>
        <dbReference type="PROSITE-ProRule" id="PRU00169"/>
    </source>
</evidence>
<feature type="domain" description="Response regulatory" evidence="2">
    <location>
        <begin position="3"/>
        <end position="120"/>
    </location>
</feature>
<dbReference type="Pfam" id="PF16968">
    <property type="entry name" value="TadZ_N"/>
    <property type="match status" value="1"/>
</dbReference>
<dbReference type="Gene3D" id="3.40.50.2300">
    <property type="match status" value="1"/>
</dbReference>
<reference evidence="3 4" key="1">
    <citation type="submission" date="2019-09" db="EMBL/GenBank/DDBJ databases">
        <title>Parvibaculum sedimenti sp. nov., isolated from sediment.</title>
        <authorList>
            <person name="Wang Y."/>
        </authorList>
    </citation>
    <scope>NUCLEOTIDE SEQUENCE [LARGE SCALE GENOMIC DNA]</scope>
    <source>
        <strain evidence="3 4">HXT-9</strain>
    </source>
</reference>
<evidence type="ECO:0000313" key="3">
    <source>
        <dbReference type="EMBL" id="KAB7738614.1"/>
    </source>
</evidence>
<dbReference type="RefSeq" id="WP_152217491.1">
    <property type="nucleotide sequence ID" value="NZ_WESC01000019.1"/>
</dbReference>
<dbReference type="EMBL" id="WESC01000019">
    <property type="protein sequence ID" value="KAB7738614.1"/>
    <property type="molecule type" value="Genomic_DNA"/>
</dbReference>
<proteinExistence type="predicted"/>
<dbReference type="PROSITE" id="PS50110">
    <property type="entry name" value="RESPONSE_REGULATORY"/>
    <property type="match status" value="1"/>
</dbReference>
<dbReference type="SUPFAM" id="SSF52172">
    <property type="entry name" value="CheY-like"/>
    <property type="match status" value="1"/>
</dbReference>
<organism evidence="3 4">
    <name type="scientific">Parvibaculum sedimenti</name>
    <dbReference type="NCBI Taxonomy" id="2608632"/>
    <lineage>
        <taxon>Bacteria</taxon>
        <taxon>Pseudomonadati</taxon>
        <taxon>Pseudomonadota</taxon>
        <taxon>Alphaproteobacteria</taxon>
        <taxon>Hyphomicrobiales</taxon>
        <taxon>Parvibaculaceae</taxon>
        <taxon>Parvibaculum</taxon>
    </lineage>
</organism>
<sequence>MHRILLISTDAPLGEQVKRALDAAATVVRVDPISDNVVDLARQFTPDAVIVDSNLRSGAQTLYERLVDIRQWFEDETPIVVVGNEMGAQLILTAMRAGAKDFIDRDASDREFKNVMLRHLANRAASGADNHSQMVVVLSPMPSDENGDLSVNLGCMIAAARPRDGVILVDLSLPASDVGIAVGVDLNFRVNDAVREIARLDRALLDGALARCPRSGLYLLPLALYGEGEGWSVDMQDLRALLEMLQSLYNVVIVYGGPFSRNEDLIVLPNARAAFFLACNQRFTSIKAAGDLLRAVRGLRPAGGEPIIAIHEFAPSLTPSVDEIRAAFGAQSVLRLPVRWAELADSVNRGVPMTLDGPSDYVDNLAQCCAGLGLLPEGTSMRESVQTVRGWARKLMGILP</sequence>
<dbReference type="Proteomes" id="UP000468901">
    <property type="component" value="Unassembled WGS sequence"/>
</dbReference>
<evidence type="ECO:0000313" key="4">
    <source>
        <dbReference type="Proteomes" id="UP000468901"/>
    </source>
</evidence>
<dbReference type="InterPro" id="IPR031580">
    <property type="entry name" value="TadZ_N"/>
</dbReference>
<dbReference type="InterPro" id="IPR001789">
    <property type="entry name" value="Sig_transdc_resp-reg_receiver"/>
</dbReference>
<keyword evidence="4" id="KW-1185">Reference proteome</keyword>
<dbReference type="GO" id="GO:0000160">
    <property type="term" value="P:phosphorelay signal transduction system"/>
    <property type="evidence" value="ECO:0007669"/>
    <property type="project" value="InterPro"/>
</dbReference>
<dbReference type="InterPro" id="IPR011006">
    <property type="entry name" value="CheY-like_superfamily"/>
</dbReference>
<accession>A0A6N6VFG2</accession>
<gene>
    <name evidence="3" type="ORF">F2P47_16525</name>
</gene>
<dbReference type="Gene3D" id="3.40.50.300">
    <property type="entry name" value="P-loop containing nucleotide triphosphate hydrolases"/>
    <property type="match status" value="1"/>
</dbReference>
<feature type="modified residue" description="4-aspartylphosphate" evidence="1">
    <location>
        <position position="52"/>
    </location>
</feature>